<name>A0A0P0M3R6_PHOVU</name>
<evidence type="ECO:0000256" key="1">
    <source>
        <dbReference type="SAM" id="Phobius"/>
    </source>
</evidence>
<feature type="transmembrane region" description="Helical" evidence="1">
    <location>
        <begin position="6"/>
        <end position="29"/>
    </location>
</feature>
<keyword evidence="1" id="KW-1133">Transmembrane helix</keyword>
<gene>
    <name evidence="2" type="ORF">BvMPK_2853</name>
</gene>
<keyword evidence="1" id="KW-0472">Membrane</keyword>
<reference evidence="2 3" key="2">
    <citation type="journal article" date="2016" name="Genome Biol. Evol.">
        <title>Extensive mobilome-driven genome diversification in mouse gut-associated Bacteroides vulgatus mpk.</title>
        <authorList>
            <person name="Lange A."/>
            <person name="Beier S."/>
            <person name="Steimle A."/>
            <person name="Autenrieth I.B."/>
            <person name="Huson D.H."/>
            <person name="Frick J.S."/>
        </authorList>
    </citation>
    <scope>NUCLEOTIDE SEQUENCE [LARGE SCALE GENOMIC DNA]</scope>
    <source>
        <strain evidence="3">mpk</strain>
    </source>
</reference>
<keyword evidence="1" id="KW-0812">Transmembrane</keyword>
<dbReference type="EMBL" id="CP013020">
    <property type="protein sequence ID" value="ALK85437.1"/>
    <property type="molecule type" value="Genomic_DNA"/>
</dbReference>
<evidence type="ECO:0000313" key="3">
    <source>
        <dbReference type="Proteomes" id="UP000061587"/>
    </source>
</evidence>
<reference evidence="3" key="1">
    <citation type="submission" date="2015-10" db="EMBL/GenBank/DDBJ databases">
        <title>Extensive mobilome-driven genome diversification in gut-associated Bacteroides vulgatus mpk.</title>
        <authorList>
            <person name="Beier S."/>
            <person name="Lange A."/>
            <person name="Huson D.H."/>
            <person name="Frick J.-S."/>
            <person name="Autenrieth I.B."/>
        </authorList>
    </citation>
    <scope>NUCLEOTIDE SEQUENCE [LARGE SCALE GENOMIC DNA]</scope>
    <source>
        <strain evidence="3">mpk</strain>
    </source>
</reference>
<organism evidence="2 3">
    <name type="scientific">Phocaeicola vulgatus</name>
    <name type="common">Bacteroides vulgatus</name>
    <dbReference type="NCBI Taxonomy" id="821"/>
    <lineage>
        <taxon>Bacteria</taxon>
        <taxon>Pseudomonadati</taxon>
        <taxon>Bacteroidota</taxon>
        <taxon>Bacteroidia</taxon>
        <taxon>Bacteroidales</taxon>
        <taxon>Bacteroidaceae</taxon>
        <taxon>Phocaeicola</taxon>
    </lineage>
</organism>
<protein>
    <submittedName>
        <fullName evidence="2">Uncharacterized protein</fullName>
    </submittedName>
</protein>
<evidence type="ECO:0000313" key="2">
    <source>
        <dbReference type="EMBL" id="ALK85437.1"/>
    </source>
</evidence>
<dbReference type="PATRIC" id="fig|821.40.peg.3436"/>
<accession>A0A0P0M3R6</accession>
<proteinExistence type="predicted"/>
<dbReference type="Proteomes" id="UP000061587">
    <property type="component" value="Chromosome"/>
</dbReference>
<sequence>MLIVFIVIIPIIIIIVPFMMFMTLVFFIMGSPDKSGGKFFNSIENLHLCTMNNQGLLALAQLILPSEILSNFEVVRVEEEASLIRIYLDESVKAEYKENPEIESKGFCEAVTIRDFPIRDKGVDLIVRRRKWYDKQNNRYFSDSYDLKAEETRYSKEFAAFLKGVYGDDSYDLPFA</sequence>
<dbReference type="AlphaFoldDB" id="A0A0P0M3R6"/>